<dbReference type="SUPFAM" id="SSF50104">
    <property type="entry name" value="Translation proteins SH3-like domain"/>
    <property type="match status" value="1"/>
</dbReference>
<evidence type="ECO:0000256" key="2">
    <source>
        <dbReference type="ARBA" id="ARBA00022980"/>
    </source>
</evidence>
<dbReference type="InterPro" id="IPR057264">
    <property type="entry name" value="Ribosomal_uL24_C"/>
</dbReference>
<dbReference type="AlphaFoldDB" id="A0A346Y3U2"/>
<evidence type="ECO:0000256" key="6">
    <source>
        <dbReference type="RuleBase" id="RU003477"/>
    </source>
</evidence>
<dbReference type="GO" id="GO:0003735">
    <property type="term" value="F:structural constituent of ribosome"/>
    <property type="evidence" value="ECO:0007669"/>
    <property type="project" value="InterPro"/>
</dbReference>
<keyword evidence="9" id="KW-1185">Reference proteome</keyword>
<dbReference type="GO" id="GO:1990904">
    <property type="term" value="C:ribonucleoprotein complex"/>
    <property type="evidence" value="ECO:0007669"/>
    <property type="project" value="UniProtKB-KW"/>
</dbReference>
<organism evidence="8 9">
    <name type="scientific">Euzebya pacifica</name>
    <dbReference type="NCBI Taxonomy" id="1608957"/>
    <lineage>
        <taxon>Bacteria</taxon>
        <taxon>Bacillati</taxon>
        <taxon>Actinomycetota</taxon>
        <taxon>Nitriliruptoria</taxon>
        <taxon>Euzebyales</taxon>
    </lineage>
</organism>
<dbReference type="GO" id="GO:0006412">
    <property type="term" value="P:translation"/>
    <property type="evidence" value="ECO:0007669"/>
    <property type="project" value="UniProtKB-UniRule"/>
</dbReference>
<comment type="similarity">
    <text evidence="1 5 6">Belongs to the universal ribosomal protein uL24 family.</text>
</comment>
<dbReference type="InterPro" id="IPR008991">
    <property type="entry name" value="Translation_prot_SH3-like_sf"/>
</dbReference>
<dbReference type="RefSeq" id="WP_342795428.1">
    <property type="nucleotide sequence ID" value="NZ_CAXIBR010000021.1"/>
</dbReference>
<keyword evidence="5" id="KW-0699">rRNA-binding</keyword>
<keyword evidence="2 5" id="KW-0689">Ribosomal protein</keyword>
<reference evidence="8 9" key="1">
    <citation type="submission" date="2018-09" db="EMBL/GenBank/DDBJ databases">
        <title>Complete genome sequence of Euzebya sp. DY32-46 isolated from seawater of Pacific Ocean.</title>
        <authorList>
            <person name="Xu L."/>
            <person name="Wu Y.-H."/>
            <person name="Xu X.-W."/>
        </authorList>
    </citation>
    <scope>NUCLEOTIDE SEQUENCE [LARGE SCALE GENOMIC DNA]</scope>
    <source>
        <strain evidence="8 9">DY32-46</strain>
    </source>
</reference>
<dbReference type="Gene3D" id="2.30.30.30">
    <property type="match status" value="1"/>
</dbReference>
<dbReference type="HAMAP" id="MF_01326_B">
    <property type="entry name" value="Ribosomal_uL24_B"/>
    <property type="match status" value="1"/>
</dbReference>
<evidence type="ECO:0000256" key="1">
    <source>
        <dbReference type="ARBA" id="ARBA00010618"/>
    </source>
</evidence>
<sequence length="106" mass="11990">MMRIKRNDEVVVIAGKDKGKTGRVVNVYPKRDKVMVEGVNIATRHRQVSMSNRGAREGGIEHVEMPIQASNVMPICPECNEPTRVGSTWVDGVKYRLCRKCESEFE</sequence>
<dbReference type="NCBIfam" id="TIGR01079">
    <property type="entry name" value="rplX_bact"/>
    <property type="match status" value="1"/>
</dbReference>
<evidence type="ECO:0000256" key="5">
    <source>
        <dbReference type="HAMAP-Rule" id="MF_01326"/>
    </source>
</evidence>
<comment type="function">
    <text evidence="5">One of two assembly initiator proteins, it binds directly to the 5'-end of the 23S rRNA, where it nucleates assembly of the 50S subunit.</text>
</comment>
<evidence type="ECO:0000313" key="8">
    <source>
        <dbReference type="EMBL" id="AXV09139.1"/>
    </source>
</evidence>
<dbReference type="InterPro" id="IPR014722">
    <property type="entry name" value="Rib_uL2_dom2"/>
</dbReference>
<dbReference type="KEGG" id="euz:DVS28_a4474"/>
<evidence type="ECO:0000259" key="7">
    <source>
        <dbReference type="SMART" id="SM00739"/>
    </source>
</evidence>
<dbReference type="EMBL" id="CP031165">
    <property type="protein sequence ID" value="AXV09139.1"/>
    <property type="molecule type" value="Genomic_DNA"/>
</dbReference>
<evidence type="ECO:0000256" key="4">
    <source>
        <dbReference type="ARBA" id="ARBA00035206"/>
    </source>
</evidence>
<evidence type="ECO:0000313" key="9">
    <source>
        <dbReference type="Proteomes" id="UP000264006"/>
    </source>
</evidence>
<gene>
    <name evidence="5" type="primary">rplX</name>
    <name evidence="8" type="ORF">DVS28_a4474</name>
</gene>
<keyword evidence="3 5" id="KW-0687">Ribonucleoprotein</keyword>
<keyword evidence="5" id="KW-0694">RNA-binding</keyword>
<dbReference type="InterPro" id="IPR003256">
    <property type="entry name" value="Ribosomal_uL24"/>
</dbReference>
<dbReference type="Pfam" id="PF00467">
    <property type="entry name" value="KOW"/>
    <property type="match status" value="1"/>
</dbReference>
<name>A0A346Y3U2_9ACTN</name>
<dbReference type="SMART" id="SM00739">
    <property type="entry name" value="KOW"/>
    <property type="match status" value="1"/>
</dbReference>
<dbReference type="Pfam" id="PF17136">
    <property type="entry name" value="ribosomal_L24"/>
    <property type="match status" value="1"/>
</dbReference>
<dbReference type="InterPro" id="IPR041988">
    <property type="entry name" value="Ribosomal_uL24_KOW"/>
</dbReference>
<feature type="domain" description="KOW" evidence="7">
    <location>
        <begin position="3"/>
        <end position="30"/>
    </location>
</feature>
<accession>A0A346Y3U2</accession>
<dbReference type="PROSITE" id="PS01108">
    <property type="entry name" value="RIBOSOMAL_L24"/>
    <property type="match status" value="1"/>
</dbReference>
<dbReference type="InterPro" id="IPR005825">
    <property type="entry name" value="Ribosomal_uL24_CS"/>
</dbReference>
<dbReference type="InterPro" id="IPR005824">
    <property type="entry name" value="KOW"/>
</dbReference>
<comment type="subunit">
    <text evidence="5">Part of the 50S ribosomal subunit.</text>
</comment>
<dbReference type="GO" id="GO:0019843">
    <property type="term" value="F:rRNA binding"/>
    <property type="evidence" value="ECO:0007669"/>
    <property type="project" value="UniProtKB-UniRule"/>
</dbReference>
<dbReference type="PANTHER" id="PTHR12903">
    <property type="entry name" value="MITOCHONDRIAL RIBOSOMAL PROTEIN L24"/>
    <property type="match status" value="1"/>
</dbReference>
<dbReference type="CDD" id="cd06089">
    <property type="entry name" value="KOW_RPL26"/>
    <property type="match status" value="1"/>
</dbReference>
<dbReference type="GO" id="GO:0005840">
    <property type="term" value="C:ribosome"/>
    <property type="evidence" value="ECO:0007669"/>
    <property type="project" value="UniProtKB-KW"/>
</dbReference>
<dbReference type="Proteomes" id="UP000264006">
    <property type="component" value="Chromosome"/>
</dbReference>
<evidence type="ECO:0000256" key="3">
    <source>
        <dbReference type="ARBA" id="ARBA00023274"/>
    </source>
</evidence>
<proteinExistence type="inferred from homology"/>
<protein>
    <recommendedName>
        <fullName evidence="4 5">Large ribosomal subunit protein uL24</fullName>
    </recommendedName>
</protein>
<comment type="function">
    <text evidence="5">One of the proteins that surrounds the polypeptide exit tunnel on the outside of the subunit.</text>
</comment>